<feature type="domain" description="PhoD-like phosphatase metallophosphatase" evidence="1">
    <location>
        <begin position="3"/>
        <end position="71"/>
    </location>
</feature>
<organism evidence="2 3">
    <name type="scientific">Saccharophagus degradans</name>
    <dbReference type="NCBI Taxonomy" id="86304"/>
    <lineage>
        <taxon>Bacteria</taxon>
        <taxon>Pseudomonadati</taxon>
        <taxon>Pseudomonadota</taxon>
        <taxon>Gammaproteobacteria</taxon>
        <taxon>Cellvibrionales</taxon>
        <taxon>Cellvibrionaceae</taxon>
        <taxon>Saccharophagus</taxon>
    </lineage>
</organism>
<proteinExistence type="predicted"/>
<dbReference type="RefSeq" id="WP_303494480.1">
    <property type="nucleotide sequence ID" value="NZ_JAUOPB010000243.1"/>
</dbReference>
<feature type="non-terminal residue" evidence="2">
    <location>
        <position position="1"/>
    </location>
</feature>
<dbReference type="Proteomes" id="UP001169760">
    <property type="component" value="Unassembled WGS sequence"/>
</dbReference>
<reference evidence="2" key="1">
    <citation type="submission" date="2023-07" db="EMBL/GenBank/DDBJ databases">
        <title>Genome content predicts the carbon catabolic preferences of heterotrophic bacteria.</title>
        <authorList>
            <person name="Gralka M."/>
        </authorList>
    </citation>
    <scope>NUCLEOTIDE SEQUENCE</scope>
    <source>
        <strain evidence="2">I3M17_2</strain>
    </source>
</reference>
<dbReference type="Pfam" id="PF09423">
    <property type="entry name" value="PhoD"/>
    <property type="match status" value="1"/>
</dbReference>
<name>A0AAW7XFF9_9GAMM</name>
<dbReference type="InterPro" id="IPR038607">
    <property type="entry name" value="PhoD-like_sf"/>
</dbReference>
<comment type="caution">
    <text evidence="2">The sequence shown here is derived from an EMBL/GenBank/DDBJ whole genome shotgun (WGS) entry which is preliminary data.</text>
</comment>
<dbReference type="Gene3D" id="3.60.21.70">
    <property type="entry name" value="PhoD-like phosphatase"/>
    <property type="match status" value="1"/>
</dbReference>
<gene>
    <name evidence="2" type="ORF">Q4521_21595</name>
</gene>
<dbReference type="PANTHER" id="PTHR33987">
    <property type="entry name" value="CALCINEURIN-LIKE METALLO-PHOSPHOESTERASE SUPERFAMILY PROTEIN"/>
    <property type="match status" value="1"/>
</dbReference>
<protein>
    <submittedName>
        <fullName evidence="2">Alkaline phosphatase D family protein</fullName>
    </submittedName>
</protein>
<dbReference type="EMBL" id="JAUOPB010000243">
    <property type="protein sequence ID" value="MDO6425089.1"/>
    <property type="molecule type" value="Genomic_DNA"/>
</dbReference>
<feature type="non-terminal residue" evidence="2">
    <location>
        <position position="90"/>
    </location>
</feature>
<evidence type="ECO:0000313" key="3">
    <source>
        <dbReference type="Proteomes" id="UP001169760"/>
    </source>
</evidence>
<dbReference type="PANTHER" id="PTHR33987:SF1">
    <property type="entry name" value="CALCINEURIN-LIKE METALLO-PHOSPHOESTERASE SUPERFAMILY PROTEIN"/>
    <property type="match status" value="1"/>
</dbReference>
<accession>A0AAW7XFF9</accession>
<evidence type="ECO:0000259" key="1">
    <source>
        <dbReference type="Pfam" id="PF09423"/>
    </source>
</evidence>
<evidence type="ECO:0000313" key="2">
    <source>
        <dbReference type="EMBL" id="MDO6425089.1"/>
    </source>
</evidence>
<dbReference type="InterPro" id="IPR018946">
    <property type="entry name" value="PhoD-like_MPP"/>
</dbReference>
<sequence length="90" mass="10252">QVGRTILGEEQWNWLNLELKNSTANFNVVMSSIQVIPAEHPYEKWGNFPNERERLFGVIAGSKAKNVIILSRYVGLFDKAKARIVGSDQY</sequence>
<dbReference type="AlphaFoldDB" id="A0AAW7XFF9"/>